<proteinExistence type="predicted"/>
<evidence type="ECO:0000256" key="1">
    <source>
        <dbReference type="SAM" id="Coils"/>
    </source>
</evidence>
<sequence>MATVGDPELAAYVEMHKCCVEAEEAAVLAKVDEMLSTTPHSHTHDASPAEDAQKIADDALGLLFNFEEIGAELALTNDGQFKKEWDDAYQEFRKGLEEAVKLAEMGKKYLLDFNEKVVSRFSEGNVDWEKDKDLVADFVKENGGEELVRQSRMVEDKFKEIKYAIEWFESMYGEKTEEKGVAYNAKVKQIDQERRNIQSQIESNRSASAQLQGAMGRTAGPGCLLVRIVRAVITLLFGRRNRVFSAANNRVSQLQREEQDLLAQRAAVDRRANELVKDAAALTQTRHAMSVLVDNVGDMTGRLGTLASSWSQINQQFEYMGEMLKVATDSKSQDTFAKRMSNIGKSTSFLTANMDAWTKGIAPDGVLAKPKKKPSSYDISNSYGGSDGVAFNDARPELDSAISIASIKVVRAAGIDGLHVTYRLKNGTLETKQHGQDRSNNFDEINLKETEYINMVSGIHIPTGIHQLRMQITDSATGTRRSVGPYGTGAGLAGGASFTWTGRLLCFAGVANDSVPSLGLRGIKFVQMKS</sequence>
<dbReference type="AlphaFoldDB" id="A0A8H7HZB0"/>
<dbReference type="EMBL" id="JACYCD010000009">
    <property type="protein sequence ID" value="KAF8714541.1"/>
    <property type="molecule type" value="Genomic_DNA"/>
</dbReference>
<feature type="coiled-coil region" evidence="1">
    <location>
        <begin position="244"/>
        <end position="271"/>
    </location>
</feature>
<name>A0A8H7HZB0_9AGAM</name>
<dbReference type="InterPro" id="IPR001229">
    <property type="entry name" value="Jacalin-like_lectin_dom"/>
</dbReference>
<reference evidence="3" key="1">
    <citation type="submission" date="2020-09" db="EMBL/GenBank/DDBJ databases">
        <title>Comparative genome analyses of four rice-infecting Rhizoctonia solani isolates reveal extensive enrichment of homogalacturonan modification genes.</title>
        <authorList>
            <person name="Lee D.-Y."/>
            <person name="Jeon J."/>
            <person name="Kim K.-T."/>
            <person name="Cheong K."/>
            <person name="Song H."/>
            <person name="Choi G."/>
            <person name="Ko J."/>
            <person name="Opiyo S.O."/>
            <person name="Zuo S."/>
            <person name="Madhav S."/>
            <person name="Lee Y.-H."/>
            <person name="Wang G.-L."/>
        </authorList>
    </citation>
    <scope>NUCLEOTIDE SEQUENCE</scope>
    <source>
        <strain evidence="3">AG1-IA WGL</strain>
    </source>
</reference>
<keyword evidence="1" id="KW-0175">Coiled coil</keyword>
<organism evidence="3 4">
    <name type="scientific">Rhizoctonia solani</name>
    <dbReference type="NCBI Taxonomy" id="456999"/>
    <lineage>
        <taxon>Eukaryota</taxon>
        <taxon>Fungi</taxon>
        <taxon>Dikarya</taxon>
        <taxon>Basidiomycota</taxon>
        <taxon>Agaricomycotina</taxon>
        <taxon>Agaricomycetes</taxon>
        <taxon>Cantharellales</taxon>
        <taxon>Ceratobasidiaceae</taxon>
        <taxon>Rhizoctonia</taxon>
    </lineage>
</organism>
<evidence type="ECO:0000313" key="4">
    <source>
        <dbReference type="Proteomes" id="UP000602905"/>
    </source>
</evidence>
<dbReference type="InterPro" id="IPR036404">
    <property type="entry name" value="Jacalin-like_lectin_dom_sf"/>
</dbReference>
<dbReference type="SUPFAM" id="SSF51101">
    <property type="entry name" value="Mannose-binding lectins"/>
    <property type="match status" value="1"/>
</dbReference>
<accession>A0A8H7HZB0</accession>
<evidence type="ECO:0000313" key="3">
    <source>
        <dbReference type="EMBL" id="KAF8714541.1"/>
    </source>
</evidence>
<dbReference type="OrthoDB" id="3353688at2759"/>
<dbReference type="Gene3D" id="2.100.10.30">
    <property type="entry name" value="Jacalin-like lectin domain"/>
    <property type="match status" value="1"/>
</dbReference>
<dbReference type="Gene3D" id="1.20.1170.10">
    <property type="match status" value="1"/>
</dbReference>
<protein>
    <recommendedName>
        <fullName evidence="2">Jacalin-type lectin domain-containing protein</fullName>
    </recommendedName>
</protein>
<evidence type="ECO:0000259" key="2">
    <source>
        <dbReference type="Pfam" id="PF01419"/>
    </source>
</evidence>
<dbReference type="Pfam" id="PF01419">
    <property type="entry name" value="Jacalin"/>
    <property type="match status" value="1"/>
</dbReference>
<gene>
    <name evidence="3" type="ORF">RHS03_00144</name>
</gene>
<feature type="non-terminal residue" evidence="3">
    <location>
        <position position="1"/>
    </location>
</feature>
<comment type="caution">
    <text evidence="3">The sequence shown here is derived from an EMBL/GenBank/DDBJ whole genome shotgun (WGS) entry which is preliminary data.</text>
</comment>
<feature type="domain" description="Jacalin-type lectin" evidence="2">
    <location>
        <begin position="382"/>
        <end position="520"/>
    </location>
</feature>
<dbReference type="Proteomes" id="UP000602905">
    <property type="component" value="Unassembled WGS sequence"/>
</dbReference>